<feature type="domain" description="UBP-type" evidence="8">
    <location>
        <begin position="381"/>
        <end position="487"/>
    </location>
</feature>
<dbReference type="OrthoDB" id="273556at2759"/>
<dbReference type="Gene3D" id="3.30.40.10">
    <property type="entry name" value="Zinc/RING finger domain, C3HC4 (zinc finger)"/>
    <property type="match status" value="2"/>
</dbReference>
<evidence type="ECO:0000313" key="10">
    <source>
        <dbReference type="Proteomes" id="UP000279236"/>
    </source>
</evidence>
<dbReference type="SMART" id="SM00184">
    <property type="entry name" value="RING"/>
    <property type="match status" value="1"/>
</dbReference>
<evidence type="ECO:0008006" key="11">
    <source>
        <dbReference type="Google" id="ProtNLM"/>
    </source>
</evidence>
<dbReference type="InterPro" id="IPR047243">
    <property type="entry name" value="RING-H2_BRAP2"/>
</dbReference>
<keyword evidence="5" id="KW-0175">Coiled coil</keyword>
<feature type="region of interest" description="Disordered" evidence="6">
    <location>
        <begin position="483"/>
        <end position="538"/>
    </location>
</feature>
<feature type="compositionally biased region" description="Basic and acidic residues" evidence="6">
    <location>
        <begin position="46"/>
        <end position="55"/>
    </location>
</feature>
<dbReference type="PROSITE" id="PS50271">
    <property type="entry name" value="ZF_UBP"/>
    <property type="match status" value="1"/>
</dbReference>
<evidence type="ECO:0000256" key="4">
    <source>
        <dbReference type="PROSITE-ProRule" id="PRU00502"/>
    </source>
</evidence>
<evidence type="ECO:0000256" key="3">
    <source>
        <dbReference type="ARBA" id="ARBA00022833"/>
    </source>
</evidence>
<dbReference type="AlphaFoldDB" id="A0A427XHU0"/>
<evidence type="ECO:0000259" key="7">
    <source>
        <dbReference type="PROSITE" id="PS50089"/>
    </source>
</evidence>
<evidence type="ECO:0000256" key="6">
    <source>
        <dbReference type="SAM" id="MobiDB-lite"/>
    </source>
</evidence>
<dbReference type="InterPro" id="IPR001841">
    <property type="entry name" value="Znf_RING"/>
</dbReference>
<dbReference type="Pfam" id="PF02148">
    <property type="entry name" value="zf-UBP"/>
    <property type="match status" value="1"/>
</dbReference>
<dbReference type="Pfam" id="PF07576">
    <property type="entry name" value="BRAP2"/>
    <property type="match status" value="1"/>
</dbReference>
<proteinExistence type="predicted"/>
<dbReference type="GeneID" id="39586713"/>
<evidence type="ECO:0000256" key="2">
    <source>
        <dbReference type="ARBA" id="ARBA00022771"/>
    </source>
</evidence>
<keyword evidence="10" id="KW-1185">Reference proteome</keyword>
<evidence type="ECO:0000256" key="1">
    <source>
        <dbReference type="ARBA" id="ARBA00022723"/>
    </source>
</evidence>
<keyword evidence="3" id="KW-0862">Zinc</keyword>
<dbReference type="STRING" id="105984.A0A427XHU0"/>
<dbReference type="RefSeq" id="XP_028473592.1">
    <property type="nucleotide sequence ID" value="XM_028617914.1"/>
</dbReference>
<feature type="region of interest" description="Disordered" evidence="6">
    <location>
        <begin position="46"/>
        <end position="132"/>
    </location>
</feature>
<sequence>MSLTNNDVYSIIIAVHPDNERADDRGQDWRLGEITVDWVDFTREKSTDKREKEGDEYYNAPRSPTQHRKHHDLGPVNQLNSNGDDSNMHVVPGSATHAQAHHGATPSEDRATPQSSRSKPKPKKKKPEDTPDALSLQPLLAHIPGPNPVTVDTSSASGVTHVGRGVVHLFRHAPPASLVARLEGQNGESSRARAGAAAETWAGEHAEGEDGSLLAILAVPAWMRPADLLEFLGGWVTGLEGVRMIREATTPNRSIVLLKFRDPLQANDFMVIFTGRAFSTLDARETCHAIRIHHLVLHKLEDGKHGDVAVPVPAFPPSVYASRARQLPDLLKGVPPRRYELPSCPVCLERLDSTITGLVTLPCAHTFDCDCLRKWGDSRCPVCRVSHLLLSTAQGVQSPDHRDEVTRLTRCGMCDSSENNWICVVCGVVGCGRYSKGHARAHWKESGHLLAMELETQRVWDYKGDNYVHRLIQTRTDGKLVELPSASSLATPTPSRTLPLNRPLEDRPTSHPPSPTPGSHQRTDSGTGFGAGPSSNDMEKMSTIEAITLEYSYLLSSQLEAMRQHYEEEAAAQRAHVEVLEASNARVREAESAAAAAEVQRQEAERAREKAEARATKALELSRGLQASLGSEKAMTEGLNARVAKLRQDLETVRAARDEKTAEVAGLEETVRDLMFTLEAGLKIQQEGGGADGGEGGDLVVVGGSKKKGKKK</sequence>
<dbReference type="PANTHER" id="PTHR24007:SF7">
    <property type="entry name" value="BRCA1-ASSOCIATED PROTEIN"/>
    <property type="match status" value="1"/>
</dbReference>
<accession>A0A427XHU0</accession>
<feature type="compositionally biased region" description="Low complexity" evidence="6">
    <location>
        <begin position="483"/>
        <end position="500"/>
    </location>
</feature>
<feature type="compositionally biased region" description="Gly residues" evidence="6">
    <location>
        <begin position="687"/>
        <end position="697"/>
    </location>
</feature>
<dbReference type="PROSITE" id="PS50089">
    <property type="entry name" value="ZF_RING_2"/>
    <property type="match status" value="1"/>
</dbReference>
<dbReference type="EMBL" id="RSCE01000012">
    <property type="protein sequence ID" value="RSH78445.1"/>
    <property type="molecule type" value="Genomic_DNA"/>
</dbReference>
<dbReference type="CDD" id="cd16457">
    <property type="entry name" value="RING-H2_BRAP2"/>
    <property type="match status" value="1"/>
</dbReference>
<feature type="domain" description="RING-type" evidence="7">
    <location>
        <begin position="344"/>
        <end position="384"/>
    </location>
</feature>
<dbReference type="InterPro" id="IPR011422">
    <property type="entry name" value="BRAP2/ETP1_RRM"/>
</dbReference>
<feature type="coiled-coil region" evidence="5">
    <location>
        <begin position="563"/>
        <end position="670"/>
    </location>
</feature>
<organism evidence="9 10">
    <name type="scientific">Apiotrichum porosum</name>
    <dbReference type="NCBI Taxonomy" id="105984"/>
    <lineage>
        <taxon>Eukaryota</taxon>
        <taxon>Fungi</taxon>
        <taxon>Dikarya</taxon>
        <taxon>Basidiomycota</taxon>
        <taxon>Agaricomycotina</taxon>
        <taxon>Tremellomycetes</taxon>
        <taxon>Trichosporonales</taxon>
        <taxon>Trichosporonaceae</taxon>
        <taxon>Apiotrichum</taxon>
    </lineage>
</organism>
<keyword evidence="2 4" id="KW-0863">Zinc-finger</keyword>
<dbReference type="GO" id="GO:0005737">
    <property type="term" value="C:cytoplasm"/>
    <property type="evidence" value="ECO:0007669"/>
    <property type="project" value="TreeGrafter"/>
</dbReference>
<dbReference type="Pfam" id="PF13639">
    <property type="entry name" value="zf-RING_2"/>
    <property type="match status" value="1"/>
</dbReference>
<dbReference type="PANTHER" id="PTHR24007">
    <property type="entry name" value="BRCA1-ASSOCIATED PROTEIN"/>
    <property type="match status" value="1"/>
</dbReference>
<dbReference type="InterPro" id="IPR013083">
    <property type="entry name" value="Znf_RING/FYVE/PHD"/>
</dbReference>
<keyword evidence="1" id="KW-0479">Metal-binding</keyword>
<dbReference type="SMART" id="SM00290">
    <property type="entry name" value="ZnF_UBP"/>
    <property type="match status" value="1"/>
</dbReference>
<evidence type="ECO:0000313" key="9">
    <source>
        <dbReference type="EMBL" id="RSH78445.1"/>
    </source>
</evidence>
<dbReference type="SUPFAM" id="SSF57850">
    <property type="entry name" value="RING/U-box"/>
    <property type="match status" value="2"/>
</dbReference>
<dbReference type="GO" id="GO:0008270">
    <property type="term" value="F:zinc ion binding"/>
    <property type="evidence" value="ECO:0007669"/>
    <property type="project" value="UniProtKB-KW"/>
</dbReference>
<dbReference type="InterPro" id="IPR001607">
    <property type="entry name" value="Znf_UBP"/>
</dbReference>
<comment type="caution">
    <text evidence="9">The sequence shown here is derived from an EMBL/GenBank/DDBJ whole genome shotgun (WGS) entry which is preliminary data.</text>
</comment>
<protein>
    <recommendedName>
        <fullName evidence="11">BRCA1-associated protein</fullName>
    </recommendedName>
</protein>
<feature type="region of interest" description="Disordered" evidence="6">
    <location>
        <begin position="686"/>
        <end position="712"/>
    </location>
</feature>
<reference evidence="9 10" key="1">
    <citation type="submission" date="2018-11" db="EMBL/GenBank/DDBJ databases">
        <title>Genome sequence of Apiotrichum porosum DSM 27194.</title>
        <authorList>
            <person name="Aliyu H."/>
            <person name="Gorte O."/>
            <person name="Ochsenreither K."/>
        </authorList>
    </citation>
    <scope>NUCLEOTIDE SEQUENCE [LARGE SCALE GENOMIC DNA]</scope>
    <source>
        <strain evidence="9 10">DSM 27194</strain>
    </source>
</reference>
<evidence type="ECO:0000256" key="5">
    <source>
        <dbReference type="SAM" id="Coils"/>
    </source>
</evidence>
<gene>
    <name evidence="9" type="ORF">EHS24_002170</name>
</gene>
<dbReference type="Proteomes" id="UP000279236">
    <property type="component" value="Unassembled WGS sequence"/>
</dbReference>
<dbReference type="GO" id="GO:0061630">
    <property type="term" value="F:ubiquitin protein ligase activity"/>
    <property type="evidence" value="ECO:0007669"/>
    <property type="project" value="TreeGrafter"/>
</dbReference>
<dbReference type="GO" id="GO:0016567">
    <property type="term" value="P:protein ubiquitination"/>
    <property type="evidence" value="ECO:0007669"/>
    <property type="project" value="TreeGrafter"/>
</dbReference>
<evidence type="ECO:0000259" key="8">
    <source>
        <dbReference type="PROSITE" id="PS50271"/>
    </source>
</evidence>
<dbReference type="GO" id="GO:0007265">
    <property type="term" value="P:Ras protein signal transduction"/>
    <property type="evidence" value="ECO:0007669"/>
    <property type="project" value="TreeGrafter"/>
</dbReference>
<name>A0A427XHU0_9TREE</name>